<dbReference type="Pfam" id="PF00082">
    <property type="entry name" value="Peptidase_S8"/>
    <property type="match status" value="1"/>
</dbReference>
<dbReference type="InterPro" id="IPR022398">
    <property type="entry name" value="Peptidase_S8_His-AS"/>
</dbReference>
<protein>
    <submittedName>
        <fullName evidence="7">S8 family serine peptidase</fullName>
    </submittedName>
</protein>
<dbReference type="InterPro" id="IPR050131">
    <property type="entry name" value="Peptidase_S8_subtilisin-like"/>
</dbReference>
<dbReference type="PANTHER" id="PTHR43806:SF11">
    <property type="entry name" value="CEREVISIN-RELATED"/>
    <property type="match status" value="1"/>
</dbReference>
<organism evidence="7 8">
    <name type="scientific">Clostridium aestuarii</name>
    <dbReference type="NCBI Taxonomy" id="338193"/>
    <lineage>
        <taxon>Bacteria</taxon>
        <taxon>Bacillati</taxon>
        <taxon>Bacillota</taxon>
        <taxon>Clostridia</taxon>
        <taxon>Eubacteriales</taxon>
        <taxon>Clostridiaceae</taxon>
        <taxon>Clostridium</taxon>
    </lineage>
</organism>
<evidence type="ECO:0000256" key="4">
    <source>
        <dbReference type="ARBA" id="ARBA00022825"/>
    </source>
</evidence>
<dbReference type="InterPro" id="IPR036852">
    <property type="entry name" value="Peptidase_S8/S53_dom_sf"/>
</dbReference>
<dbReference type="InterPro" id="IPR023827">
    <property type="entry name" value="Peptidase_S8_Asp-AS"/>
</dbReference>
<evidence type="ECO:0000256" key="5">
    <source>
        <dbReference type="PROSITE-ProRule" id="PRU01240"/>
    </source>
</evidence>
<reference evidence="7" key="1">
    <citation type="submission" date="2022-12" db="EMBL/GenBank/DDBJ databases">
        <authorList>
            <person name="Wang J."/>
        </authorList>
    </citation>
    <scope>NUCLEOTIDE SEQUENCE</scope>
    <source>
        <strain evidence="7">HY-45-18</strain>
    </source>
</reference>
<dbReference type="PROSITE" id="PS51892">
    <property type="entry name" value="SUBTILASE"/>
    <property type="match status" value="1"/>
</dbReference>
<sequence length="397" mass="44042">MFSLKSKLDINLKNCIKNKLYKNYRVIVHCKSLQNKIEKKLNSYGCQIIRSIPSIGCISSNLSPNIIERIIEYPEVDYITFDNYALLCGKSIEKANGITFSSKYKLTGKGICIGIVDTGVYPHPDLKKPFNKISNFLDIVNNLSYSYDDNGHGTFISGLICSSGYCSEGLYKGIAENSNIYMIKAFNHLGRGYISDILSAIEILINESKKYNIKILCLPFETVDYDEHTLTLFSNLFEKAIEKNMIILVPSGHNSNVENSMRGISLLKNCITIGGIDTTSNKKAYTGSSFGPCGKLKKPNLSAACVDICSLNSDLSYISERNGHKLYPHPIETPYTCYSGTSCATAYISGLCALLYENNPDLTYKDILSLLNISCDILQIPRGIQGSGMINFNKLLP</sequence>
<dbReference type="RefSeq" id="WP_268041582.1">
    <property type="nucleotide sequence ID" value="NZ_JAPQER010000006.1"/>
</dbReference>
<dbReference type="PANTHER" id="PTHR43806">
    <property type="entry name" value="PEPTIDASE S8"/>
    <property type="match status" value="1"/>
</dbReference>
<evidence type="ECO:0000313" key="8">
    <source>
        <dbReference type="Proteomes" id="UP001078443"/>
    </source>
</evidence>
<comment type="similarity">
    <text evidence="1 5">Belongs to the peptidase S8 family.</text>
</comment>
<proteinExistence type="inferred from homology"/>
<comment type="caution">
    <text evidence="7">The sequence shown here is derived from an EMBL/GenBank/DDBJ whole genome shotgun (WGS) entry which is preliminary data.</text>
</comment>
<dbReference type="Proteomes" id="UP001078443">
    <property type="component" value="Unassembled WGS sequence"/>
</dbReference>
<keyword evidence="3 5" id="KW-0378">Hydrolase</keyword>
<keyword evidence="4 5" id="KW-0720">Serine protease</keyword>
<evidence type="ECO:0000256" key="2">
    <source>
        <dbReference type="ARBA" id="ARBA00022670"/>
    </source>
</evidence>
<feature type="active site" description="Charge relay system" evidence="5">
    <location>
        <position position="152"/>
    </location>
</feature>
<dbReference type="EMBL" id="JAPQER010000006">
    <property type="protein sequence ID" value="MCY6485259.1"/>
    <property type="molecule type" value="Genomic_DNA"/>
</dbReference>
<gene>
    <name evidence="7" type="ORF">OW763_13005</name>
</gene>
<dbReference type="PROSITE" id="PS00137">
    <property type="entry name" value="SUBTILASE_HIS"/>
    <property type="match status" value="1"/>
</dbReference>
<evidence type="ECO:0000313" key="7">
    <source>
        <dbReference type="EMBL" id="MCY6485259.1"/>
    </source>
</evidence>
<evidence type="ECO:0000259" key="6">
    <source>
        <dbReference type="Pfam" id="PF00082"/>
    </source>
</evidence>
<dbReference type="Gene3D" id="3.40.50.200">
    <property type="entry name" value="Peptidase S8/S53 domain"/>
    <property type="match status" value="1"/>
</dbReference>
<dbReference type="PRINTS" id="PR00723">
    <property type="entry name" value="SUBTILISIN"/>
</dbReference>
<accession>A0ABT4D208</accession>
<feature type="domain" description="Peptidase S8/S53" evidence="6">
    <location>
        <begin position="108"/>
        <end position="371"/>
    </location>
</feature>
<name>A0ABT4D208_9CLOT</name>
<dbReference type="InterPro" id="IPR000209">
    <property type="entry name" value="Peptidase_S8/S53_dom"/>
</dbReference>
<dbReference type="SUPFAM" id="SSF52743">
    <property type="entry name" value="Subtilisin-like"/>
    <property type="match status" value="1"/>
</dbReference>
<evidence type="ECO:0000256" key="3">
    <source>
        <dbReference type="ARBA" id="ARBA00022801"/>
    </source>
</evidence>
<keyword evidence="2 5" id="KW-0645">Protease</keyword>
<dbReference type="PROSITE" id="PS00136">
    <property type="entry name" value="SUBTILASE_ASP"/>
    <property type="match status" value="1"/>
</dbReference>
<feature type="active site" description="Charge relay system" evidence="5">
    <location>
        <position position="117"/>
    </location>
</feature>
<keyword evidence="8" id="KW-1185">Reference proteome</keyword>
<dbReference type="InterPro" id="IPR015500">
    <property type="entry name" value="Peptidase_S8_subtilisin-rel"/>
</dbReference>
<evidence type="ECO:0000256" key="1">
    <source>
        <dbReference type="ARBA" id="ARBA00011073"/>
    </source>
</evidence>
<feature type="active site" description="Charge relay system" evidence="5">
    <location>
        <position position="342"/>
    </location>
</feature>